<protein>
    <submittedName>
        <fullName evidence="3">DUF4870 family protein</fullName>
    </submittedName>
</protein>
<evidence type="ECO:0000256" key="1">
    <source>
        <dbReference type="SAM" id="Phobius"/>
    </source>
</evidence>
<name>A0A8B6X3T4_9BURK</name>
<sequence length="124" mass="14334">MPEVLILDSREDSNRKLTAVLYALYALGWFTFITAIAALIVNYIKLDEVRGTWLESHFRWQMRSFWFGMLWAGLLIAFVVVTLGVGAFVAWIPHGVLMVWLLYRIVRGWLNLNDGKPMYPAMPL</sequence>
<feature type="transmembrane region" description="Helical" evidence="1">
    <location>
        <begin position="20"/>
        <end position="44"/>
    </location>
</feature>
<dbReference type="OrthoDB" id="5405464at2"/>
<reference evidence="3" key="1">
    <citation type="submission" date="2025-08" db="UniProtKB">
        <authorList>
            <consortium name="RefSeq"/>
        </authorList>
    </citation>
    <scope>IDENTIFICATION</scope>
</reference>
<feature type="transmembrane region" description="Helical" evidence="1">
    <location>
        <begin position="65"/>
        <end position="92"/>
    </location>
</feature>
<dbReference type="AlphaFoldDB" id="A0A8B6X3T4"/>
<keyword evidence="1" id="KW-0472">Membrane</keyword>
<dbReference type="Proteomes" id="UP000675920">
    <property type="component" value="Unplaced"/>
</dbReference>
<evidence type="ECO:0000313" key="2">
    <source>
        <dbReference type="Proteomes" id="UP000675920"/>
    </source>
</evidence>
<proteinExistence type="predicted"/>
<keyword evidence="2" id="KW-1185">Reference proteome</keyword>
<dbReference type="RefSeq" id="WP_028311365.1">
    <property type="nucleotide sequence ID" value="NZ_AXWS01000008.1"/>
</dbReference>
<evidence type="ECO:0000313" key="3">
    <source>
        <dbReference type="RefSeq" id="WP_028311365.1"/>
    </source>
</evidence>
<accession>A0A8B6X3T4</accession>
<organism evidence="2 3">
    <name type="scientific">Derxia gummosa DSM 723</name>
    <dbReference type="NCBI Taxonomy" id="1121388"/>
    <lineage>
        <taxon>Bacteria</taxon>
        <taxon>Pseudomonadati</taxon>
        <taxon>Pseudomonadota</taxon>
        <taxon>Betaproteobacteria</taxon>
        <taxon>Burkholderiales</taxon>
        <taxon>Alcaligenaceae</taxon>
        <taxon>Derxia</taxon>
    </lineage>
</organism>
<keyword evidence="1" id="KW-0812">Transmembrane</keyword>
<keyword evidence="1" id="KW-1133">Transmembrane helix</keyword>